<sequence>MLSVVQTKVFGISSDGGNPCPLVLNSDSLTNKQMQSIASYYGVETAFILQPESRNALFRLRYFVPKHEMEMCVHATVGAVSYWCQSHEIKQLNGTVETALGEIAVNAQEKDGRLNVIVEQFPPTFSNENPSPSEVAQALKISEEELDLSVGPIQSVSTSRPKLMIPLRSHEILHNLDPDFGLLWELCDRYQTTGFYPFTLTTQSSKYDVEARQFPKRAGYNEDPATGVAACALGAYLTYYSKLQEPKEGWYEYLIGQGYAMGKPSMIKAASYLSKKGSITKTRVGGYATILQKENLDIHSIS</sequence>
<dbReference type="PANTHER" id="PTHR13774">
    <property type="entry name" value="PHENAZINE BIOSYNTHESIS PROTEIN"/>
    <property type="match status" value="1"/>
</dbReference>
<dbReference type="Pfam" id="PF02567">
    <property type="entry name" value="PhzC-PhzF"/>
    <property type="match status" value="1"/>
</dbReference>
<dbReference type="PATRIC" id="fig|81408.3.peg.703"/>
<evidence type="ECO:0000256" key="3">
    <source>
        <dbReference type="PIRSR" id="PIRSR016184-1"/>
    </source>
</evidence>
<dbReference type="Proteomes" id="UP000075455">
    <property type="component" value="Unassembled WGS sequence"/>
</dbReference>
<protein>
    <recommendedName>
        <fullName evidence="6">Phenazine biosynthesis protein PhzF like</fullName>
    </recommendedName>
</protein>
<dbReference type="GO" id="GO:0016853">
    <property type="term" value="F:isomerase activity"/>
    <property type="evidence" value="ECO:0007669"/>
    <property type="project" value="UniProtKB-KW"/>
</dbReference>
<evidence type="ECO:0000256" key="1">
    <source>
        <dbReference type="ARBA" id="ARBA00008270"/>
    </source>
</evidence>
<gene>
    <name evidence="4" type="ORF">B4119_2018</name>
</gene>
<comment type="caution">
    <text evidence="4">The sequence shown here is derived from an EMBL/GenBank/DDBJ whole genome shotgun (WGS) entry which is preliminary data.</text>
</comment>
<dbReference type="PIRSF" id="PIRSF016184">
    <property type="entry name" value="PhzC_PhzF"/>
    <property type="match status" value="1"/>
</dbReference>
<dbReference type="PANTHER" id="PTHR13774:SF39">
    <property type="entry name" value="BIOSYNTHESIS PROTEIN, PUTATIVE-RELATED"/>
    <property type="match status" value="1"/>
</dbReference>
<dbReference type="STRING" id="81408.B4119_2018"/>
<dbReference type="RefSeq" id="WP_061579985.1">
    <property type="nucleotide sequence ID" value="NZ_LQYS01000096.1"/>
</dbReference>
<comment type="similarity">
    <text evidence="1">Belongs to the PhzF family.</text>
</comment>
<evidence type="ECO:0000256" key="2">
    <source>
        <dbReference type="ARBA" id="ARBA00023235"/>
    </source>
</evidence>
<dbReference type="AlphaFoldDB" id="A0A150LBG4"/>
<dbReference type="EMBL" id="LQYS01000096">
    <property type="protein sequence ID" value="KYD09580.1"/>
    <property type="molecule type" value="Genomic_DNA"/>
</dbReference>
<evidence type="ECO:0000313" key="4">
    <source>
        <dbReference type="EMBL" id="KYD09580.1"/>
    </source>
</evidence>
<organism evidence="4 5">
    <name type="scientific">Saccharococcus caldoxylosilyticus</name>
    <dbReference type="NCBI Taxonomy" id="81408"/>
    <lineage>
        <taxon>Bacteria</taxon>
        <taxon>Bacillati</taxon>
        <taxon>Bacillota</taxon>
        <taxon>Bacilli</taxon>
        <taxon>Bacillales</taxon>
        <taxon>Anoxybacillaceae</taxon>
        <taxon>Saccharococcus</taxon>
    </lineage>
</organism>
<dbReference type="Gene3D" id="3.10.310.10">
    <property type="entry name" value="Diaminopimelate Epimerase, Chain A, domain 1"/>
    <property type="match status" value="2"/>
</dbReference>
<feature type="active site" evidence="3">
    <location>
        <position position="44"/>
    </location>
</feature>
<dbReference type="NCBIfam" id="TIGR00654">
    <property type="entry name" value="PhzF_family"/>
    <property type="match status" value="1"/>
</dbReference>
<dbReference type="InterPro" id="IPR003719">
    <property type="entry name" value="Phenazine_PhzF-like"/>
</dbReference>
<dbReference type="GO" id="GO:0005737">
    <property type="term" value="C:cytoplasm"/>
    <property type="evidence" value="ECO:0007669"/>
    <property type="project" value="TreeGrafter"/>
</dbReference>
<reference evidence="4 5" key="1">
    <citation type="submission" date="2016-01" db="EMBL/GenBank/DDBJ databases">
        <title>Draft Genome Sequences of Seven Thermophilic Sporeformers Isolated from Foods.</title>
        <authorList>
            <person name="Berendsen E.M."/>
            <person name="Wells-Bennik M.H."/>
            <person name="Krawcyk A.O."/>
            <person name="De Jong A."/>
            <person name="Holsappel S."/>
            <person name="Eijlander R.T."/>
            <person name="Kuipers O.P."/>
        </authorList>
    </citation>
    <scope>NUCLEOTIDE SEQUENCE [LARGE SCALE GENOMIC DNA]</scope>
    <source>
        <strain evidence="4 5">B4119</strain>
    </source>
</reference>
<proteinExistence type="inferred from homology"/>
<dbReference type="SUPFAM" id="SSF54506">
    <property type="entry name" value="Diaminopimelate epimerase-like"/>
    <property type="match status" value="1"/>
</dbReference>
<evidence type="ECO:0008006" key="6">
    <source>
        <dbReference type="Google" id="ProtNLM"/>
    </source>
</evidence>
<evidence type="ECO:0000313" key="5">
    <source>
        <dbReference type="Proteomes" id="UP000075455"/>
    </source>
</evidence>
<accession>A0A150LBG4</accession>
<keyword evidence="2" id="KW-0413">Isomerase</keyword>
<name>A0A150LBG4_9BACL</name>